<dbReference type="AlphaFoldDB" id="A0A0D0B9E3"/>
<reference evidence="1 2" key="1">
    <citation type="submission" date="2014-04" db="EMBL/GenBank/DDBJ databases">
        <authorList>
            <consortium name="DOE Joint Genome Institute"/>
            <person name="Kuo A."/>
            <person name="Ruytinx J."/>
            <person name="Rineau F."/>
            <person name="Colpaert J."/>
            <person name="Kohler A."/>
            <person name="Nagy L.G."/>
            <person name="Floudas D."/>
            <person name="Copeland A."/>
            <person name="Barry K.W."/>
            <person name="Cichocki N."/>
            <person name="Veneault-Fourrey C."/>
            <person name="LaButti K."/>
            <person name="Lindquist E.A."/>
            <person name="Lipzen A."/>
            <person name="Lundell T."/>
            <person name="Morin E."/>
            <person name="Murat C."/>
            <person name="Sun H."/>
            <person name="Tunlid A."/>
            <person name="Henrissat B."/>
            <person name="Grigoriev I.V."/>
            <person name="Hibbett D.S."/>
            <person name="Martin F."/>
            <person name="Nordberg H.P."/>
            <person name="Cantor M.N."/>
            <person name="Hua S.X."/>
        </authorList>
    </citation>
    <scope>NUCLEOTIDE SEQUENCE [LARGE SCALE GENOMIC DNA]</scope>
    <source>
        <strain evidence="1 2">UH-Slu-Lm8-n1</strain>
    </source>
</reference>
<dbReference type="InParanoid" id="A0A0D0B9E3"/>
<organism evidence="1 2">
    <name type="scientific">Suillus luteus UH-Slu-Lm8-n1</name>
    <dbReference type="NCBI Taxonomy" id="930992"/>
    <lineage>
        <taxon>Eukaryota</taxon>
        <taxon>Fungi</taxon>
        <taxon>Dikarya</taxon>
        <taxon>Basidiomycota</taxon>
        <taxon>Agaricomycotina</taxon>
        <taxon>Agaricomycetes</taxon>
        <taxon>Agaricomycetidae</taxon>
        <taxon>Boletales</taxon>
        <taxon>Suillineae</taxon>
        <taxon>Suillaceae</taxon>
        <taxon>Suillus</taxon>
    </lineage>
</organism>
<keyword evidence="2" id="KW-1185">Reference proteome</keyword>
<dbReference type="HOGENOM" id="CLU_2185701_0_0_1"/>
<dbReference type="Proteomes" id="UP000054485">
    <property type="component" value="Unassembled WGS sequence"/>
</dbReference>
<sequence length="109" mass="12086">MVKTLALHMMPVVGDSRWNDHSCPLITIAVYRWPCDTFGVEKSGYASPGQLQHDNKPPSGFSVSRCPGRCTIEKSSGSEEVSCTGTDTKRTTVQIEVMRHLIVYNDRQG</sequence>
<name>A0A0D0B9E3_9AGAM</name>
<dbReference type="EMBL" id="KN835226">
    <property type="protein sequence ID" value="KIK42927.1"/>
    <property type="molecule type" value="Genomic_DNA"/>
</dbReference>
<proteinExistence type="predicted"/>
<evidence type="ECO:0000313" key="1">
    <source>
        <dbReference type="EMBL" id="KIK42927.1"/>
    </source>
</evidence>
<reference evidence="2" key="2">
    <citation type="submission" date="2015-01" db="EMBL/GenBank/DDBJ databases">
        <title>Evolutionary Origins and Diversification of the Mycorrhizal Mutualists.</title>
        <authorList>
            <consortium name="DOE Joint Genome Institute"/>
            <consortium name="Mycorrhizal Genomics Consortium"/>
            <person name="Kohler A."/>
            <person name="Kuo A."/>
            <person name="Nagy L.G."/>
            <person name="Floudas D."/>
            <person name="Copeland A."/>
            <person name="Barry K.W."/>
            <person name="Cichocki N."/>
            <person name="Veneault-Fourrey C."/>
            <person name="LaButti K."/>
            <person name="Lindquist E.A."/>
            <person name="Lipzen A."/>
            <person name="Lundell T."/>
            <person name="Morin E."/>
            <person name="Murat C."/>
            <person name="Riley R."/>
            <person name="Ohm R."/>
            <person name="Sun H."/>
            <person name="Tunlid A."/>
            <person name="Henrissat B."/>
            <person name="Grigoriev I.V."/>
            <person name="Hibbett D.S."/>
            <person name="Martin F."/>
        </authorList>
    </citation>
    <scope>NUCLEOTIDE SEQUENCE [LARGE SCALE GENOMIC DNA]</scope>
    <source>
        <strain evidence="2">UH-Slu-Lm8-n1</strain>
    </source>
</reference>
<accession>A0A0D0B9E3</accession>
<evidence type="ECO:0000313" key="2">
    <source>
        <dbReference type="Proteomes" id="UP000054485"/>
    </source>
</evidence>
<protein>
    <submittedName>
        <fullName evidence="1">Uncharacterized protein</fullName>
    </submittedName>
</protein>
<gene>
    <name evidence="1" type="ORF">CY34DRAFT_747888</name>
</gene>